<name>A0A7R9QKH7_9ACAR</name>
<dbReference type="EMBL" id="OC918336">
    <property type="protein sequence ID" value="CAD7649186.1"/>
    <property type="molecule type" value="Genomic_DNA"/>
</dbReference>
<dbReference type="GO" id="GO:0005576">
    <property type="term" value="C:extracellular region"/>
    <property type="evidence" value="ECO:0007669"/>
    <property type="project" value="InterPro"/>
</dbReference>
<evidence type="ECO:0000313" key="8">
    <source>
        <dbReference type="EMBL" id="CAD7649186.1"/>
    </source>
</evidence>
<feature type="non-terminal residue" evidence="8">
    <location>
        <position position="1"/>
    </location>
</feature>
<feature type="chain" id="PRO_5036211841" description="Chitin-binding type-2 domain-containing protein" evidence="6">
    <location>
        <begin position="22"/>
        <end position="373"/>
    </location>
</feature>
<organism evidence="8">
    <name type="scientific">Oppiella nova</name>
    <dbReference type="NCBI Taxonomy" id="334625"/>
    <lineage>
        <taxon>Eukaryota</taxon>
        <taxon>Metazoa</taxon>
        <taxon>Ecdysozoa</taxon>
        <taxon>Arthropoda</taxon>
        <taxon>Chelicerata</taxon>
        <taxon>Arachnida</taxon>
        <taxon>Acari</taxon>
        <taxon>Acariformes</taxon>
        <taxon>Sarcoptiformes</taxon>
        <taxon>Oribatida</taxon>
        <taxon>Brachypylina</taxon>
        <taxon>Oppioidea</taxon>
        <taxon>Oppiidae</taxon>
        <taxon>Oppiella</taxon>
    </lineage>
</organism>
<proteinExistence type="predicted"/>
<dbReference type="OrthoDB" id="6358068at2759"/>
<keyword evidence="1" id="KW-0147">Chitin-binding</keyword>
<evidence type="ECO:0000256" key="3">
    <source>
        <dbReference type="ARBA" id="ARBA00022737"/>
    </source>
</evidence>
<evidence type="ECO:0000256" key="4">
    <source>
        <dbReference type="ARBA" id="ARBA00023157"/>
    </source>
</evidence>
<feature type="domain" description="Chitin-binding type-2" evidence="7">
    <location>
        <begin position="90"/>
        <end position="148"/>
    </location>
</feature>
<gene>
    <name evidence="8" type="ORF">ONB1V03_LOCUS7147</name>
</gene>
<dbReference type="InterPro" id="IPR036508">
    <property type="entry name" value="Chitin-bd_dom_sf"/>
</dbReference>
<dbReference type="PROSITE" id="PS50940">
    <property type="entry name" value="CHIT_BIND_II"/>
    <property type="match status" value="3"/>
</dbReference>
<dbReference type="SMART" id="SM00494">
    <property type="entry name" value="ChtBD2"/>
    <property type="match status" value="3"/>
</dbReference>
<reference evidence="8" key="1">
    <citation type="submission" date="2020-11" db="EMBL/GenBank/DDBJ databases">
        <authorList>
            <person name="Tran Van P."/>
        </authorList>
    </citation>
    <scope>NUCLEOTIDE SEQUENCE</scope>
</reference>
<protein>
    <recommendedName>
        <fullName evidence="7">Chitin-binding type-2 domain-containing protein</fullName>
    </recommendedName>
</protein>
<feature type="domain" description="Chitin-binding type-2" evidence="7">
    <location>
        <begin position="22"/>
        <end position="81"/>
    </location>
</feature>
<evidence type="ECO:0000256" key="6">
    <source>
        <dbReference type="SAM" id="SignalP"/>
    </source>
</evidence>
<keyword evidence="9" id="KW-1185">Reference proteome</keyword>
<dbReference type="PANTHER" id="PTHR23301:SF0">
    <property type="entry name" value="CHITIN-BINDING TYPE-2 DOMAIN-CONTAINING PROTEIN-RELATED"/>
    <property type="match status" value="1"/>
</dbReference>
<evidence type="ECO:0000256" key="2">
    <source>
        <dbReference type="ARBA" id="ARBA00022729"/>
    </source>
</evidence>
<feature type="domain" description="Chitin-binding type-2" evidence="7">
    <location>
        <begin position="282"/>
        <end position="343"/>
    </location>
</feature>
<keyword evidence="3" id="KW-0677">Repeat</keyword>
<dbReference type="InterPro" id="IPR051940">
    <property type="entry name" value="Chitin_bind-dev_reg"/>
</dbReference>
<evidence type="ECO:0000313" key="9">
    <source>
        <dbReference type="Proteomes" id="UP000728032"/>
    </source>
</evidence>
<evidence type="ECO:0000256" key="5">
    <source>
        <dbReference type="ARBA" id="ARBA00023180"/>
    </source>
</evidence>
<evidence type="ECO:0000259" key="7">
    <source>
        <dbReference type="PROSITE" id="PS50940"/>
    </source>
</evidence>
<sequence>MNLIQLSVLTIILLNADFTFGQFHCPPEGIYAYEHPKACEQYYLCTNGTLTHEFCPNGLAHAIDGAVYGFCVHQWKVDCKDRLLPDPISTHGCPYQFGIFNEGDPNLCNVFYSECLWGIPERKECQKGLFYDERIKGCNWPDKVGCSSENLLGFSCPHEDKANKYYPFPRYFYNNHAIITCVDNQPRLINCGDEEVVDSHALTCQAVHKEETLSKPRLLAPILILGYFNCGDEEVVDSHALTCQAVHKEETLSKPRLLAPIRRFNVSLVSGADDDEDGSVDGVPCIDNGKFYRNPNAIGVRDCAKYYWCPRQKVLEFRCSAGLWFDVDRQICDFKLKIDNCEKSHDASTPRPLLATEEPICPSGQLACADRKC</sequence>
<accession>A0A7R9QKH7</accession>
<evidence type="ECO:0000256" key="1">
    <source>
        <dbReference type="ARBA" id="ARBA00022669"/>
    </source>
</evidence>
<dbReference type="SUPFAM" id="SSF57625">
    <property type="entry name" value="Invertebrate chitin-binding proteins"/>
    <property type="match status" value="3"/>
</dbReference>
<dbReference type="PANTHER" id="PTHR23301">
    <property type="entry name" value="CHITIN BINDING PERITROPHIN-A"/>
    <property type="match status" value="1"/>
</dbReference>
<dbReference type="InterPro" id="IPR002557">
    <property type="entry name" value="Chitin-bd_dom"/>
</dbReference>
<feature type="signal peptide" evidence="6">
    <location>
        <begin position="1"/>
        <end position="21"/>
    </location>
</feature>
<dbReference type="Proteomes" id="UP000728032">
    <property type="component" value="Unassembled WGS sequence"/>
</dbReference>
<dbReference type="EMBL" id="CAJPVJ010003511">
    <property type="protein sequence ID" value="CAG2167650.1"/>
    <property type="molecule type" value="Genomic_DNA"/>
</dbReference>
<keyword evidence="5" id="KW-0325">Glycoprotein</keyword>
<dbReference type="GO" id="GO:0008061">
    <property type="term" value="F:chitin binding"/>
    <property type="evidence" value="ECO:0007669"/>
    <property type="project" value="UniProtKB-KW"/>
</dbReference>
<keyword evidence="4" id="KW-1015">Disulfide bond</keyword>
<keyword evidence="2 6" id="KW-0732">Signal</keyword>
<dbReference type="Gene3D" id="2.170.140.10">
    <property type="entry name" value="Chitin binding domain"/>
    <property type="match status" value="3"/>
</dbReference>
<dbReference type="AlphaFoldDB" id="A0A7R9QKH7"/>
<dbReference type="Pfam" id="PF01607">
    <property type="entry name" value="CBM_14"/>
    <property type="match status" value="3"/>
</dbReference>